<evidence type="ECO:0000313" key="5">
    <source>
        <dbReference type="Proteomes" id="UP000534286"/>
    </source>
</evidence>
<comment type="caution">
    <text evidence="4">The sequence shown here is derived from an EMBL/GenBank/DDBJ whole genome shotgun (WGS) entry which is preliminary data.</text>
</comment>
<feature type="signal peptide" evidence="2">
    <location>
        <begin position="1"/>
        <end position="21"/>
    </location>
</feature>
<proteinExistence type="predicted"/>
<dbReference type="RefSeq" id="WP_184756148.1">
    <property type="nucleotide sequence ID" value="NZ_BAABEK010000001.1"/>
</dbReference>
<keyword evidence="5" id="KW-1185">Reference proteome</keyword>
<evidence type="ECO:0000259" key="3">
    <source>
        <dbReference type="Pfam" id="PF04069"/>
    </source>
</evidence>
<dbReference type="GO" id="GO:0043190">
    <property type="term" value="C:ATP-binding cassette (ABC) transporter complex"/>
    <property type="evidence" value="ECO:0007669"/>
    <property type="project" value="InterPro"/>
</dbReference>
<evidence type="ECO:0000313" key="4">
    <source>
        <dbReference type="EMBL" id="MBB4940320.1"/>
    </source>
</evidence>
<feature type="compositionally biased region" description="Low complexity" evidence="1">
    <location>
        <begin position="33"/>
        <end position="48"/>
    </location>
</feature>
<dbReference type="EMBL" id="JACHJU010000001">
    <property type="protein sequence ID" value="MBB4940320.1"/>
    <property type="molecule type" value="Genomic_DNA"/>
</dbReference>
<dbReference type="AlphaFoldDB" id="A0A7W7WBI0"/>
<dbReference type="Gene3D" id="3.40.190.100">
    <property type="entry name" value="Glycine betaine-binding periplasmic protein, domain 2"/>
    <property type="match status" value="1"/>
</dbReference>
<feature type="domain" description="ABC-type glycine betaine transport system substrate-binding" evidence="3">
    <location>
        <begin position="51"/>
        <end position="317"/>
    </location>
</feature>
<sequence>MRIGRRLSLLAGVLTLGLAAAGCGGAKVETGTSSAQPSGSAGSSAPASGGTVKIAINGWAGYEASAGVIAYLLESKLGYKVEKKELAEQVSWEGFESGDVDVIVENWGHDDLKKTFIEEKKVAVDAGSTGNKGVIGWYVPKWMADEHPDITDYKSLNKYASLFKTSESDGKGQLLFGDPSYVSNEEALIKNLKLDYKVVVGGSEAALIESATQAQKQKKPLLFYFWDPHWLFSQVELVRVNLPPYTEGCDADPKKVACDYAELDLDKIVSKRFADTGGKAYELVKNFSWTNEAQNTVANDITNKGMSPEDAAKKWVEANPSVWASWIPR</sequence>
<dbReference type="InterPro" id="IPR007210">
    <property type="entry name" value="ABC_Gly_betaine_transp_sub-bd"/>
</dbReference>
<keyword evidence="2" id="KW-0732">Signal</keyword>
<feature type="region of interest" description="Disordered" evidence="1">
    <location>
        <begin position="29"/>
        <end position="48"/>
    </location>
</feature>
<dbReference type="Gene3D" id="3.10.105.10">
    <property type="entry name" value="Dipeptide-binding Protein, Domain 3"/>
    <property type="match status" value="2"/>
</dbReference>
<dbReference type="SUPFAM" id="SSF53850">
    <property type="entry name" value="Periplasmic binding protein-like II"/>
    <property type="match status" value="1"/>
</dbReference>
<dbReference type="CDD" id="cd13643">
    <property type="entry name" value="PBP2_BCP_2"/>
    <property type="match status" value="1"/>
</dbReference>
<accession>A0A7W7WBI0</accession>
<reference evidence="4 5" key="1">
    <citation type="submission" date="2020-08" db="EMBL/GenBank/DDBJ databases">
        <title>Sequencing the genomes of 1000 actinobacteria strains.</title>
        <authorList>
            <person name="Klenk H.-P."/>
        </authorList>
    </citation>
    <scope>NUCLEOTIDE SEQUENCE [LARGE SCALE GENOMIC DNA]</scope>
    <source>
        <strain evidence="4 5">DSM 43023</strain>
    </source>
</reference>
<dbReference type="PROSITE" id="PS51257">
    <property type="entry name" value="PROKAR_LIPOPROTEIN"/>
    <property type="match status" value="1"/>
</dbReference>
<feature type="chain" id="PRO_5038444820" evidence="2">
    <location>
        <begin position="22"/>
        <end position="329"/>
    </location>
</feature>
<gene>
    <name evidence="4" type="ORF">FHR32_004625</name>
</gene>
<evidence type="ECO:0000256" key="1">
    <source>
        <dbReference type="SAM" id="MobiDB-lite"/>
    </source>
</evidence>
<protein>
    <submittedName>
        <fullName evidence="4">Glycine betaine/proline transport system substrate-binding protein</fullName>
    </submittedName>
</protein>
<dbReference type="GO" id="GO:0022857">
    <property type="term" value="F:transmembrane transporter activity"/>
    <property type="evidence" value="ECO:0007669"/>
    <property type="project" value="InterPro"/>
</dbReference>
<name>A0A7W7WBI0_9ACTN</name>
<dbReference type="Proteomes" id="UP000534286">
    <property type="component" value="Unassembled WGS sequence"/>
</dbReference>
<dbReference type="Pfam" id="PF04069">
    <property type="entry name" value="OpuAC"/>
    <property type="match status" value="1"/>
</dbReference>
<evidence type="ECO:0000256" key="2">
    <source>
        <dbReference type="SAM" id="SignalP"/>
    </source>
</evidence>
<organism evidence="4 5">
    <name type="scientific">Streptosporangium album</name>
    <dbReference type="NCBI Taxonomy" id="47479"/>
    <lineage>
        <taxon>Bacteria</taxon>
        <taxon>Bacillati</taxon>
        <taxon>Actinomycetota</taxon>
        <taxon>Actinomycetes</taxon>
        <taxon>Streptosporangiales</taxon>
        <taxon>Streptosporangiaceae</taxon>
        <taxon>Streptosporangium</taxon>
    </lineage>
</organism>